<accession>A0A915A1M9</accession>
<evidence type="ECO:0000313" key="2">
    <source>
        <dbReference type="WBParaSite" id="PgE078_g004_t03"/>
    </source>
</evidence>
<dbReference type="AlphaFoldDB" id="A0A915A1M9"/>
<protein>
    <submittedName>
        <fullName evidence="2 3">Uncharacterized protein</fullName>
    </submittedName>
</protein>
<keyword evidence="1" id="KW-1185">Reference proteome</keyword>
<sequence>GQLAMVGGGSCGGSEDIPCTAQVIEVKQDHAVLCWREAPDQLIYASRDAILTSQRHCENISLRCALKVGDVVSVRVQLTSANSEIRWTALPGTVFFIQHTVLYEGVSKITMDSEEEGHMITERGLVRFQRRRCKYSGPSPNKLPSEVALQNRDLTNHSPRIFSGDQIRFRAISLPDGTWRAVKVSHLFADDISDWRFPHSKAHTTTAVLIGVDLPSFMRALDGLVATAVNSTYSKSTRKNRCESDRECCNFEQSVVKIDRNIVTANSTDPI</sequence>
<evidence type="ECO:0000313" key="1">
    <source>
        <dbReference type="Proteomes" id="UP000887569"/>
    </source>
</evidence>
<evidence type="ECO:0000313" key="3">
    <source>
        <dbReference type="WBParaSite" id="PgE078_g004_t04"/>
    </source>
</evidence>
<dbReference type="WBParaSite" id="PgE078_g004_t04">
    <property type="protein sequence ID" value="PgE078_g004_t04"/>
    <property type="gene ID" value="PgE078_g004"/>
</dbReference>
<organism evidence="1 3">
    <name type="scientific">Parascaris univalens</name>
    <name type="common">Nematode worm</name>
    <dbReference type="NCBI Taxonomy" id="6257"/>
    <lineage>
        <taxon>Eukaryota</taxon>
        <taxon>Metazoa</taxon>
        <taxon>Ecdysozoa</taxon>
        <taxon>Nematoda</taxon>
        <taxon>Chromadorea</taxon>
        <taxon>Rhabditida</taxon>
        <taxon>Spirurina</taxon>
        <taxon>Ascaridomorpha</taxon>
        <taxon>Ascaridoidea</taxon>
        <taxon>Ascarididae</taxon>
        <taxon>Parascaris</taxon>
    </lineage>
</organism>
<reference evidence="2 3" key="1">
    <citation type="submission" date="2022-11" db="UniProtKB">
        <authorList>
            <consortium name="WormBaseParasite"/>
        </authorList>
    </citation>
    <scope>IDENTIFICATION</scope>
</reference>
<name>A0A915A1M9_PARUN</name>
<dbReference type="WBParaSite" id="PgE078_g004_t03">
    <property type="protein sequence ID" value="PgE078_g004_t03"/>
    <property type="gene ID" value="PgE078_g004"/>
</dbReference>
<proteinExistence type="predicted"/>
<dbReference type="Proteomes" id="UP000887569">
    <property type="component" value="Unplaced"/>
</dbReference>